<dbReference type="GO" id="GO:0016020">
    <property type="term" value="C:membrane"/>
    <property type="evidence" value="ECO:0007669"/>
    <property type="project" value="UniProtKB-SubCell"/>
</dbReference>
<dbReference type="Pfam" id="PF01105">
    <property type="entry name" value="EMP24_GP25L"/>
    <property type="match status" value="1"/>
</dbReference>
<dbReference type="SMART" id="SM01190">
    <property type="entry name" value="EMP24_GP25L"/>
    <property type="match status" value="1"/>
</dbReference>
<dbReference type="InterPro" id="IPR015720">
    <property type="entry name" value="Emp24-like"/>
</dbReference>
<evidence type="ECO:0000256" key="2">
    <source>
        <dbReference type="ARBA" id="ARBA00007104"/>
    </source>
</evidence>
<keyword evidence="4" id="KW-0732">Signal</keyword>
<evidence type="ECO:0000256" key="9">
    <source>
        <dbReference type="SAM" id="Phobius"/>
    </source>
</evidence>
<organism evidence="11 12">
    <name type="scientific">Blepharisma stoltei</name>
    <dbReference type="NCBI Taxonomy" id="1481888"/>
    <lineage>
        <taxon>Eukaryota</taxon>
        <taxon>Sar</taxon>
        <taxon>Alveolata</taxon>
        <taxon>Ciliophora</taxon>
        <taxon>Postciliodesmatophora</taxon>
        <taxon>Heterotrichea</taxon>
        <taxon>Heterotrichida</taxon>
        <taxon>Blepharismidae</taxon>
        <taxon>Blepharisma</taxon>
    </lineage>
</organism>
<comment type="similarity">
    <text evidence="2 7">Belongs to the EMP24/GP25L family.</text>
</comment>
<sequence>MALILFLIFAGVQGFEVNIQPRGQQCFGEDLSKGTLYVGEVSLAEKRPELRPLSYRVLFKDIATIVEKNNVNTDKFSFTSTEEGPHMLCVENSGQFATWVNVKIITGAAAKDYSGVASTKDIKDSERKIELVKENVRQIHKELQNVREREEEMRGTNETIHSRVVAYSIFTIIFLIALALIQVLYLKRFFKSKKMI</sequence>
<evidence type="ECO:0000256" key="7">
    <source>
        <dbReference type="RuleBase" id="RU003827"/>
    </source>
</evidence>
<gene>
    <name evidence="11" type="ORF">BSTOLATCC_MIC40692</name>
</gene>
<reference evidence="11" key="1">
    <citation type="submission" date="2021-09" db="EMBL/GenBank/DDBJ databases">
        <authorList>
            <consortium name="AG Swart"/>
            <person name="Singh M."/>
            <person name="Singh A."/>
            <person name="Seah K."/>
            <person name="Emmerich C."/>
        </authorList>
    </citation>
    <scope>NUCLEOTIDE SEQUENCE</scope>
    <source>
        <strain evidence="11">ATCC30299</strain>
    </source>
</reference>
<evidence type="ECO:0000259" key="10">
    <source>
        <dbReference type="PROSITE" id="PS50866"/>
    </source>
</evidence>
<protein>
    <recommendedName>
        <fullName evidence="10">GOLD domain-containing protein</fullName>
    </recommendedName>
</protein>
<comment type="caution">
    <text evidence="11">The sequence shown here is derived from an EMBL/GenBank/DDBJ whole genome shotgun (WGS) entry which is preliminary data.</text>
</comment>
<evidence type="ECO:0000256" key="3">
    <source>
        <dbReference type="ARBA" id="ARBA00022692"/>
    </source>
</evidence>
<keyword evidence="5 9" id="KW-1133">Transmembrane helix</keyword>
<accession>A0AAU9JDU9</accession>
<dbReference type="PANTHER" id="PTHR22811">
    <property type="entry name" value="TRANSMEMBRANE EMP24 DOMAIN-CONTAINING PROTEIN"/>
    <property type="match status" value="1"/>
</dbReference>
<evidence type="ECO:0000256" key="6">
    <source>
        <dbReference type="ARBA" id="ARBA00023136"/>
    </source>
</evidence>
<proteinExistence type="inferred from homology"/>
<dbReference type="InterPro" id="IPR009038">
    <property type="entry name" value="GOLD_dom"/>
</dbReference>
<keyword evidence="6 9" id="KW-0472">Membrane</keyword>
<feature type="coiled-coil region" evidence="8">
    <location>
        <begin position="122"/>
        <end position="153"/>
    </location>
</feature>
<evidence type="ECO:0000256" key="5">
    <source>
        <dbReference type="ARBA" id="ARBA00022989"/>
    </source>
</evidence>
<evidence type="ECO:0000256" key="1">
    <source>
        <dbReference type="ARBA" id="ARBA00004479"/>
    </source>
</evidence>
<evidence type="ECO:0000256" key="4">
    <source>
        <dbReference type="ARBA" id="ARBA00022729"/>
    </source>
</evidence>
<evidence type="ECO:0000256" key="8">
    <source>
        <dbReference type="SAM" id="Coils"/>
    </source>
</evidence>
<name>A0AAU9JDU9_9CILI</name>
<keyword evidence="3 7" id="KW-0812">Transmembrane</keyword>
<dbReference type="PROSITE" id="PS50866">
    <property type="entry name" value="GOLD"/>
    <property type="match status" value="1"/>
</dbReference>
<dbReference type="EMBL" id="CAJZBQ010000040">
    <property type="protein sequence ID" value="CAG9326261.1"/>
    <property type="molecule type" value="Genomic_DNA"/>
</dbReference>
<keyword evidence="12" id="KW-1185">Reference proteome</keyword>
<dbReference type="Proteomes" id="UP001162131">
    <property type="component" value="Unassembled WGS sequence"/>
</dbReference>
<feature type="transmembrane region" description="Helical" evidence="9">
    <location>
        <begin position="164"/>
        <end position="186"/>
    </location>
</feature>
<keyword evidence="8" id="KW-0175">Coiled coil</keyword>
<comment type="subcellular location">
    <subcellularLocation>
        <location evidence="1 7">Membrane</location>
        <topology evidence="1 7">Single-pass type I membrane protein</topology>
    </subcellularLocation>
</comment>
<evidence type="ECO:0000313" key="11">
    <source>
        <dbReference type="EMBL" id="CAG9326261.1"/>
    </source>
</evidence>
<dbReference type="AlphaFoldDB" id="A0AAU9JDU9"/>
<feature type="domain" description="GOLD" evidence="10">
    <location>
        <begin position="24"/>
        <end position="106"/>
    </location>
</feature>
<evidence type="ECO:0000313" key="12">
    <source>
        <dbReference type="Proteomes" id="UP001162131"/>
    </source>
</evidence>